<dbReference type="SUPFAM" id="SSF52402">
    <property type="entry name" value="Adenine nucleotide alpha hydrolases-like"/>
    <property type="match status" value="1"/>
</dbReference>
<evidence type="ECO:0000259" key="3">
    <source>
        <dbReference type="Pfam" id="PF00582"/>
    </source>
</evidence>
<dbReference type="Proteomes" id="UP000198771">
    <property type="component" value="Unassembled WGS sequence"/>
</dbReference>
<dbReference type="Gene3D" id="3.40.50.620">
    <property type="entry name" value="HUPs"/>
    <property type="match status" value="1"/>
</dbReference>
<gene>
    <name evidence="4" type="ORF">SAMN05660653_01775</name>
</gene>
<sequence length="145" mass="15899">MQIKKILCAVDFSPVSDKVADYAKSLAGPLDAEIICIHVVPSGTIYADFGIPMNSMESFCTTMITEGEKTLAAFNEKHFYDKQYRAKVTCGDFSEQILACAKEEQVDMIVMGTHGRKGMDKLLFGSVAEKVLRQAPCPVVAIRPS</sequence>
<dbReference type="PANTHER" id="PTHR46268">
    <property type="entry name" value="STRESS RESPONSE PROTEIN NHAX"/>
    <property type="match status" value="1"/>
</dbReference>
<dbReference type="PRINTS" id="PR01438">
    <property type="entry name" value="UNVRSLSTRESS"/>
</dbReference>
<dbReference type="CDD" id="cd00293">
    <property type="entry name" value="USP-like"/>
    <property type="match status" value="1"/>
</dbReference>
<dbReference type="EMBL" id="FMXO01000009">
    <property type="protein sequence ID" value="SDB37157.1"/>
    <property type="molecule type" value="Genomic_DNA"/>
</dbReference>
<dbReference type="InterPro" id="IPR006015">
    <property type="entry name" value="Universal_stress_UspA"/>
</dbReference>
<dbReference type="GO" id="GO:0005737">
    <property type="term" value="C:cytoplasm"/>
    <property type="evidence" value="ECO:0007669"/>
    <property type="project" value="UniProtKB-SubCell"/>
</dbReference>
<dbReference type="AlphaFoldDB" id="A0A1G6CW62"/>
<reference evidence="4 5" key="1">
    <citation type="submission" date="2016-10" db="EMBL/GenBank/DDBJ databases">
        <authorList>
            <person name="de Groot N.N."/>
        </authorList>
    </citation>
    <scope>NUCLEOTIDE SEQUENCE [LARGE SCALE GENOMIC DNA]</scope>
    <source>
        <strain evidence="4 5">ASO4-2</strain>
    </source>
</reference>
<dbReference type="PANTHER" id="PTHR46268:SF6">
    <property type="entry name" value="UNIVERSAL STRESS PROTEIN UP12"/>
    <property type="match status" value="1"/>
</dbReference>
<dbReference type="InterPro" id="IPR006016">
    <property type="entry name" value="UspA"/>
</dbReference>
<accession>A0A1G6CW62</accession>
<organism evidence="4 5">
    <name type="scientific">Desulfonatronum thiosulfatophilum</name>
    <dbReference type="NCBI Taxonomy" id="617002"/>
    <lineage>
        <taxon>Bacteria</taxon>
        <taxon>Pseudomonadati</taxon>
        <taxon>Thermodesulfobacteriota</taxon>
        <taxon>Desulfovibrionia</taxon>
        <taxon>Desulfovibrionales</taxon>
        <taxon>Desulfonatronaceae</taxon>
        <taxon>Desulfonatronum</taxon>
    </lineage>
</organism>
<feature type="domain" description="UspA" evidence="3">
    <location>
        <begin position="3"/>
        <end position="143"/>
    </location>
</feature>
<dbReference type="InterPro" id="IPR014729">
    <property type="entry name" value="Rossmann-like_a/b/a_fold"/>
</dbReference>
<dbReference type="PIRSF" id="PIRSF006276">
    <property type="entry name" value="UspA"/>
    <property type="match status" value="1"/>
</dbReference>
<evidence type="ECO:0000256" key="2">
    <source>
        <dbReference type="PIRNR" id="PIRNR006276"/>
    </source>
</evidence>
<dbReference type="Pfam" id="PF00582">
    <property type="entry name" value="Usp"/>
    <property type="match status" value="1"/>
</dbReference>
<dbReference type="STRING" id="617002.SAMN05660653_01775"/>
<name>A0A1G6CW62_9BACT</name>
<keyword evidence="2" id="KW-0963">Cytoplasm</keyword>
<evidence type="ECO:0000256" key="1">
    <source>
        <dbReference type="ARBA" id="ARBA00008791"/>
    </source>
</evidence>
<keyword evidence="5" id="KW-1185">Reference proteome</keyword>
<comment type="similarity">
    <text evidence="1 2">Belongs to the universal stress protein A family.</text>
</comment>
<comment type="subcellular location">
    <subcellularLocation>
        <location evidence="2">Cytoplasm</location>
    </subcellularLocation>
</comment>
<protein>
    <recommendedName>
        <fullName evidence="2">Universal stress protein</fullName>
    </recommendedName>
</protein>
<dbReference type="OrthoDB" id="9788959at2"/>
<evidence type="ECO:0000313" key="4">
    <source>
        <dbReference type="EMBL" id="SDB37157.1"/>
    </source>
</evidence>
<evidence type="ECO:0000313" key="5">
    <source>
        <dbReference type="Proteomes" id="UP000198771"/>
    </source>
</evidence>
<proteinExistence type="inferred from homology"/>